<dbReference type="PROSITE" id="PS00622">
    <property type="entry name" value="HTH_LUXR_1"/>
    <property type="match status" value="1"/>
</dbReference>
<keyword evidence="3" id="KW-0804">Transcription</keyword>
<keyword evidence="6" id="KW-1185">Reference proteome</keyword>
<dbReference type="SUPFAM" id="SSF53474">
    <property type="entry name" value="alpha/beta-Hydrolases"/>
    <property type="match status" value="1"/>
</dbReference>
<gene>
    <name evidence="5" type="ORF">SAMN04488095_0986</name>
</gene>
<dbReference type="GO" id="GO:0006355">
    <property type="term" value="P:regulation of DNA-templated transcription"/>
    <property type="evidence" value="ECO:0007669"/>
    <property type="project" value="InterPro"/>
</dbReference>
<dbReference type="InterPro" id="IPR000792">
    <property type="entry name" value="Tscrpt_reg_LuxR_C"/>
</dbReference>
<sequence length="575" mass="62625">MHRALPGAGDGVAFVGHSQPTHSGNMLPFAQGLTNRGWTTHLGDFRGHGRSTGRGCALGHLEPGSGWEGMRDDLAAHLDATFDGVPWDKRLIVAPNISALLTLDLLHLRPDLARRIVLISPPPNQRAIHVLARSYVKARMMLHAPDRPDEKTLHTVYSFLGAQLKTRGGLTAAVTGDPKVAEALAADHLAWPVPTLGYWHEIFRGYEAAWTRLRQARIAPGTEILLLSGGNDPMVSNGRFIAPMLAELRAAGASSVSVDRVEGGRSGFFLEEARLNVAARVDAWARGEAGDSAPVDEGDMASVASDVLMTVGGRDGPIEADELVELCYTAIDDESRWVEMLYRLVHGLSGPEDEGNPDQLEKLLTALMPHWDRSYRLNRQIMQTAAIGSVMQNVLERFDLGLAVVDDAFEISYRNDSFARAATRLFGDVPLRDALPRAFRDQTREGRREAVLMIDGRPAGFYFRPRALRQTALQRGGASGVLALSSGQGLQADTRAERLDLVAFALGLTQKEAEVATLLADGLPTSDVAEALGISINTLRTHLKRIFEKLDVTSQVELVSLMRSSVLDWARAQPE</sequence>
<accession>A0A1I3IIR1</accession>
<dbReference type="PANTHER" id="PTHR44688">
    <property type="entry name" value="DNA-BINDING TRANSCRIPTIONAL ACTIVATOR DEVR_DOSR"/>
    <property type="match status" value="1"/>
</dbReference>
<dbReference type="SMART" id="SM00421">
    <property type="entry name" value="HTH_LUXR"/>
    <property type="match status" value="1"/>
</dbReference>
<dbReference type="InterPro" id="IPR036388">
    <property type="entry name" value="WH-like_DNA-bd_sf"/>
</dbReference>
<dbReference type="InterPro" id="IPR022742">
    <property type="entry name" value="Hydrolase_4"/>
</dbReference>
<proteinExistence type="predicted"/>
<evidence type="ECO:0000256" key="3">
    <source>
        <dbReference type="ARBA" id="ARBA00023163"/>
    </source>
</evidence>
<name>A0A1I3IIR1_9RHOB</name>
<evidence type="ECO:0000313" key="5">
    <source>
        <dbReference type="EMBL" id="SFI47759.1"/>
    </source>
</evidence>
<keyword evidence="1" id="KW-0805">Transcription regulation</keyword>
<evidence type="ECO:0000256" key="1">
    <source>
        <dbReference type="ARBA" id="ARBA00023015"/>
    </source>
</evidence>
<dbReference type="GO" id="GO:0016787">
    <property type="term" value="F:hydrolase activity"/>
    <property type="evidence" value="ECO:0007669"/>
    <property type="project" value="UniProtKB-KW"/>
</dbReference>
<evidence type="ECO:0000313" key="6">
    <source>
        <dbReference type="Proteomes" id="UP000199110"/>
    </source>
</evidence>
<organism evidence="5 6">
    <name type="scientific">Jannaschia pohangensis</name>
    <dbReference type="NCBI Taxonomy" id="390807"/>
    <lineage>
        <taxon>Bacteria</taxon>
        <taxon>Pseudomonadati</taxon>
        <taxon>Pseudomonadota</taxon>
        <taxon>Alphaproteobacteria</taxon>
        <taxon>Rhodobacterales</taxon>
        <taxon>Roseobacteraceae</taxon>
        <taxon>Jannaschia</taxon>
    </lineage>
</organism>
<protein>
    <submittedName>
        <fullName evidence="5">Lysophospholipase, alpha-beta hydrolase superfamily</fullName>
    </submittedName>
</protein>
<dbReference type="EMBL" id="FORA01000001">
    <property type="protein sequence ID" value="SFI47759.1"/>
    <property type="molecule type" value="Genomic_DNA"/>
</dbReference>
<dbReference type="STRING" id="390807.SAMN04488095_0986"/>
<dbReference type="AlphaFoldDB" id="A0A1I3IIR1"/>
<dbReference type="SUPFAM" id="SSF46894">
    <property type="entry name" value="C-terminal effector domain of the bipartite response regulators"/>
    <property type="match status" value="1"/>
</dbReference>
<dbReference type="InterPro" id="IPR016032">
    <property type="entry name" value="Sig_transdc_resp-reg_C-effctor"/>
</dbReference>
<feature type="domain" description="HTH luxR-type" evidence="4">
    <location>
        <begin position="500"/>
        <end position="566"/>
    </location>
</feature>
<evidence type="ECO:0000256" key="2">
    <source>
        <dbReference type="ARBA" id="ARBA00023125"/>
    </source>
</evidence>
<dbReference type="Gene3D" id="1.10.10.10">
    <property type="entry name" value="Winged helix-like DNA-binding domain superfamily/Winged helix DNA-binding domain"/>
    <property type="match status" value="1"/>
</dbReference>
<dbReference type="PROSITE" id="PS50043">
    <property type="entry name" value="HTH_LUXR_2"/>
    <property type="match status" value="1"/>
</dbReference>
<keyword evidence="2" id="KW-0238">DNA-binding</keyword>
<reference evidence="5 6" key="1">
    <citation type="submission" date="2016-10" db="EMBL/GenBank/DDBJ databases">
        <authorList>
            <person name="de Groot N.N."/>
        </authorList>
    </citation>
    <scope>NUCLEOTIDE SEQUENCE [LARGE SCALE GENOMIC DNA]</scope>
    <source>
        <strain evidence="5 6">DSM 19073</strain>
    </source>
</reference>
<keyword evidence="5" id="KW-0378">Hydrolase</keyword>
<dbReference type="Gene3D" id="3.40.50.1820">
    <property type="entry name" value="alpha/beta hydrolase"/>
    <property type="match status" value="1"/>
</dbReference>
<dbReference type="InterPro" id="IPR029058">
    <property type="entry name" value="AB_hydrolase_fold"/>
</dbReference>
<dbReference type="Pfam" id="PF12146">
    <property type="entry name" value="Hydrolase_4"/>
    <property type="match status" value="1"/>
</dbReference>
<dbReference type="PRINTS" id="PR00038">
    <property type="entry name" value="HTHLUXR"/>
</dbReference>
<dbReference type="Proteomes" id="UP000199110">
    <property type="component" value="Unassembled WGS sequence"/>
</dbReference>
<evidence type="ECO:0000259" key="4">
    <source>
        <dbReference type="PROSITE" id="PS50043"/>
    </source>
</evidence>
<dbReference type="CDD" id="cd06170">
    <property type="entry name" value="LuxR_C_like"/>
    <property type="match status" value="1"/>
</dbReference>
<dbReference type="GO" id="GO:0003677">
    <property type="term" value="F:DNA binding"/>
    <property type="evidence" value="ECO:0007669"/>
    <property type="project" value="UniProtKB-KW"/>
</dbReference>
<dbReference type="PANTHER" id="PTHR44688:SF16">
    <property type="entry name" value="DNA-BINDING TRANSCRIPTIONAL ACTIVATOR DEVR_DOSR"/>
    <property type="match status" value="1"/>
</dbReference>
<dbReference type="Pfam" id="PF00196">
    <property type="entry name" value="GerE"/>
    <property type="match status" value="1"/>
</dbReference>